<evidence type="ECO:0000256" key="14">
    <source>
        <dbReference type="ARBA" id="ARBA00023306"/>
    </source>
</evidence>
<dbReference type="GO" id="GO:0008608">
    <property type="term" value="P:attachment of spindle microtubules to kinetochore"/>
    <property type="evidence" value="ECO:0007669"/>
    <property type="project" value="InterPro"/>
</dbReference>
<keyword evidence="13" id="KW-0539">Nucleus</keyword>
<feature type="compositionally biased region" description="Polar residues" evidence="16">
    <location>
        <begin position="327"/>
        <end position="339"/>
    </location>
</feature>
<feature type="compositionally biased region" description="Polar residues" evidence="16">
    <location>
        <begin position="497"/>
        <end position="512"/>
    </location>
</feature>
<name>A0AAD5V9S6_9APHY</name>
<organism evidence="17 18">
    <name type="scientific">Meripilus lineatus</name>
    <dbReference type="NCBI Taxonomy" id="2056292"/>
    <lineage>
        <taxon>Eukaryota</taxon>
        <taxon>Fungi</taxon>
        <taxon>Dikarya</taxon>
        <taxon>Basidiomycota</taxon>
        <taxon>Agaricomycotina</taxon>
        <taxon>Agaricomycetes</taxon>
        <taxon>Polyporales</taxon>
        <taxon>Meripilaceae</taxon>
        <taxon>Meripilus</taxon>
    </lineage>
</organism>
<dbReference type="GO" id="GO:0051301">
    <property type="term" value="P:cell division"/>
    <property type="evidence" value="ECO:0007669"/>
    <property type="project" value="UniProtKB-KW"/>
</dbReference>
<keyword evidence="12" id="KW-0206">Cytoskeleton</keyword>
<dbReference type="PANTHER" id="PTHR28200">
    <property type="entry name" value="DASH COMPLEX SUBUNIT ASK1"/>
    <property type="match status" value="1"/>
</dbReference>
<dbReference type="Proteomes" id="UP001212997">
    <property type="component" value="Unassembled WGS sequence"/>
</dbReference>
<evidence type="ECO:0000313" key="18">
    <source>
        <dbReference type="Proteomes" id="UP001212997"/>
    </source>
</evidence>
<keyword evidence="9" id="KW-0493">Microtubule</keyword>
<evidence type="ECO:0000256" key="9">
    <source>
        <dbReference type="ARBA" id="ARBA00022701"/>
    </source>
</evidence>
<keyword evidence="14" id="KW-0131">Cell cycle</keyword>
<comment type="similarity">
    <text evidence="4">Belongs to the DASH complex ASK1 family.</text>
</comment>
<evidence type="ECO:0000256" key="13">
    <source>
        <dbReference type="ARBA" id="ARBA00023242"/>
    </source>
</evidence>
<feature type="compositionally biased region" description="Polar residues" evidence="16">
    <location>
        <begin position="440"/>
        <end position="449"/>
    </location>
</feature>
<feature type="region of interest" description="Disordered" evidence="16">
    <location>
        <begin position="227"/>
        <end position="250"/>
    </location>
</feature>
<evidence type="ECO:0000256" key="15">
    <source>
        <dbReference type="ARBA" id="ARBA00023328"/>
    </source>
</evidence>
<feature type="region of interest" description="Disordered" evidence="16">
    <location>
        <begin position="312"/>
        <end position="359"/>
    </location>
</feature>
<evidence type="ECO:0000256" key="7">
    <source>
        <dbReference type="ARBA" id="ARBA00022490"/>
    </source>
</evidence>
<keyword evidence="11" id="KW-0995">Kinetochore</keyword>
<keyword evidence="7" id="KW-0963">Cytoplasm</keyword>
<evidence type="ECO:0000313" key="17">
    <source>
        <dbReference type="EMBL" id="KAJ3489770.1"/>
    </source>
</evidence>
<feature type="compositionally biased region" description="Acidic residues" evidence="16">
    <location>
        <begin position="546"/>
        <end position="560"/>
    </location>
</feature>
<comment type="subcellular location">
    <subcellularLocation>
        <location evidence="3">Chromosome</location>
        <location evidence="3">Centromere</location>
        <location evidence="3">Kinetochore</location>
    </subcellularLocation>
    <subcellularLocation>
        <location evidence="2">Cytoplasm</location>
        <location evidence="2">Cytoskeleton</location>
        <location evidence="2">Spindle</location>
    </subcellularLocation>
    <subcellularLocation>
        <location evidence="1">Nucleus</location>
    </subcellularLocation>
</comment>
<dbReference type="AlphaFoldDB" id="A0AAD5V9S6"/>
<feature type="region of interest" description="Disordered" evidence="16">
    <location>
        <begin position="395"/>
        <end position="561"/>
    </location>
</feature>
<sequence length="695" mass="75042">MPPTLKPVEPKPPRWEPTPDPNEIIIPGLDTTAPINDQIGQIEQLITIKLQEIDTNFSKVQQVLSNRILPSLKRYAVATEPVREAAKFWVTFFEQAAQIRVPTYDELSPHAQENEESVSGSEQDPEHQTTELDPHHSLPRDQTLTPDRTASESSFMPGQAAISSTPATTSRYRSLHGHGGNDDTPSWTASLESPLVRLDREIQSLTEDDAISVASSSVAHMSIHDEHGEVTQRPVQSIPAPSDKGKGKELPESLRQNVLKRNTPSSDPSIAAASRTISPLKFKPKTPLLKTLNPYLPPDSKPSDWGGIVDLKSPTPSTPSRTQSVSLPSFRSGFQTVTKASKPPKRQADDSFDDGIGMSPPITMAFARLPKLGQTPRKEAAERIMKNLLDVERRIAPGGTRAEPYSGSATQPRSESTMSSLLSPPSISKYTHTHPPPEPSNSLVDTSLESLIRRVGGGLDNYGVPTAGSRASTTSSHSHHSHPPIPAVEARGPSRTPPTSISADLRAFSSTPADEEAPFQTPGPSQPQYNVFHLKDDELQPPAAVGEEDISSDSLDDEELNNTANPSAAFILASQRASYDDDDSDSFGSNQSLDSMNGEDMDPSAPVHPFARAMLEGDGFDDDSFDDPVFGGNEVEEETLFGVPPNQRLQAQAAAGGQLRMLGEGLLEDTMGIGAQMARAGRVEESPTPWGGRHG</sequence>
<feature type="compositionally biased region" description="Polar residues" evidence="16">
    <location>
        <begin position="140"/>
        <end position="172"/>
    </location>
</feature>
<keyword evidence="8" id="KW-0132">Cell division</keyword>
<reference evidence="17" key="1">
    <citation type="submission" date="2022-07" db="EMBL/GenBank/DDBJ databases">
        <title>Genome Sequence of Physisporinus lineatus.</title>
        <authorList>
            <person name="Buettner E."/>
        </authorList>
    </citation>
    <scope>NUCLEOTIDE SEQUENCE</scope>
    <source>
        <strain evidence="17">VT162</strain>
    </source>
</reference>
<dbReference type="EMBL" id="JANAWD010000039">
    <property type="protein sequence ID" value="KAJ3489770.1"/>
    <property type="molecule type" value="Genomic_DNA"/>
</dbReference>
<dbReference type="GO" id="GO:0042729">
    <property type="term" value="C:DASH complex"/>
    <property type="evidence" value="ECO:0007669"/>
    <property type="project" value="InterPro"/>
</dbReference>
<evidence type="ECO:0000256" key="4">
    <source>
        <dbReference type="ARBA" id="ARBA00010731"/>
    </source>
</evidence>
<accession>A0AAD5V9S6</accession>
<comment type="caution">
    <text evidence="17">The sequence shown here is derived from an EMBL/GenBank/DDBJ whole genome shotgun (WGS) entry which is preliminary data.</text>
</comment>
<dbReference type="Pfam" id="PF08655">
    <property type="entry name" value="DASH_Ask1"/>
    <property type="match status" value="1"/>
</dbReference>
<feature type="compositionally biased region" description="Basic and acidic residues" evidence="16">
    <location>
        <begin position="124"/>
        <end position="139"/>
    </location>
</feature>
<feature type="region of interest" description="Disordered" evidence="16">
    <location>
        <begin position="108"/>
        <end position="188"/>
    </location>
</feature>
<dbReference type="GO" id="GO:0005874">
    <property type="term" value="C:microtubule"/>
    <property type="evidence" value="ECO:0007669"/>
    <property type="project" value="UniProtKB-KW"/>
</dbReference>
<keyword evidence="6" id="KW-0158">Chromosome</keyword>
<dbReference type="GO" id="GO:0072686">
    <property type="term" value="C:mitotic spindle"/>
    <property type="evidence" value="ECO:0007669"/>
    <property type="project" value="InterPro"/>
</dbReference>
<evidence type="ECO:0000256" key="5">
    <source>
        <dbReference type="ARBA" id="ARBA00014520"/>
    </source>
</evidence>
<evidence type="ECO:0000256" key="10">
    <source>
        <dbReference type="ARBA" id="ARBA00022776"/>
    </source>
</evidence>
<gene>
    <name evidence="17" type="ORF">NLI96_g1905</name>
</gene>
<proteinExistence type="inferred from homology"/>
<dbReference type="GO" id="GO:0044732">
    <property type="term" value="C:mitotic spindle pole body"/>
    <property type="evidence" value="ECO:0007669"/>
    <property type="project" value="TreeGrafter"/>
</dbReference>
<evidence type="ECO:0000256" key="6">
    <source>
        <dbReference type="ARBA" id="ARBA00022454"/>
    </source>
</evidence>
<dbReference type="PANTHER" id="PTHR28200:SF1">
    <property type="entry name" value="DASH COMPLEX SUBUNIT ASK1"/>
    <property type="match status" value="1"/>
</dbReference>
<keyword evidence="15" id="KW-0137">Centromere</keyword>
<evidence type="ECO:0000256" key="8">
    <source>
        <dbReference type="ARBA" id="ARBA00022618"/>
    </source>
</evidence>
<feature type="compositionally biased region" description="Low complexity" evidence="16">
    <location>
        <begin position="313"/>
        <end position="326"/>
    </location>
</feature>
<evidence type="ECO:0000256" key="1">
    <source>
        <dbReference type="ARBA" id="ARBA00004123"/>
    </source>
</evidence>
<evidence type="ECO:0000256" key="11">
    <source>
        <dbReference type="ARBA" id="ARBA00022838"/>
    </source>
</evidence>
<evidence type="ECO:0000256" key="3">
    <source>
        <dbReference type="ARBA" id="ARBA00004629"/>
    </source>
</evidence>
<feature type="compositionally biased region" description="Polar residues" evidence="16">
    <location>
        <begin position="407"/>
        <end position="430"/>
    </location>
</feature>
<keyword evidence="10" id="KW-0498">Mitosis</keyword>
<keyword evidence="18" id="KW-1185">Reference proteome</keyword>
<evidence type="ECO:0000256" key="2">
    <source>
        <dbReference type="ARBA" id="ARBA00004186"/>
    </source>
</evidence>
<feature type="region of interest" description="Disordered" evidence="16">
    <location>
        <begin position="1"/>
        <end position="21"/>
    </location>
</feature>
<feature type="region of interest" description="Disordered" evidence="16">
    <location>
        <begin position="576"/>
        <end position="601"/>
    </location>
</feature>
<evidence type="ECO:0000256" key="16">
    <source>
        <dbReference type="SAM" id="MobiDB-lite"/>
    </source>
</evidence>
<protein>
    <recommendedName>
        <fullName evidence="5">DASH complex subunit ASK1</fullName>
    </recommendedName>
</protein>
<dbReference type="InterPro" id="IPR013964">
    <property type="entry name" value="DASH_Ask1"/>
</dbReference>
<evidence type="ECO:0000256" key="12">
    <source>
        <dbReference type="ARBA" id="ARBA00023212"/>
    </source>
</evidence>